<dbReference type="GO" id="GO:0006915">
    <property type="term" value="P:apoptotic process"/>
    <property type="evidence" value="ECO:0007669"/>
    <property type="project" value="UniProtKB-KW"/>
</dbReference>
<feature type="compositionally biased region" description="Pro residues" evidence="9">
    <location>
        <begin position="1387"/>
        <end position="1399"/>
    </location>
</feature>
<feature type="region of interest" description="Disordered" evidence="9">
    <location>
        <begin position="482"/>
        <end position="533"/>
    </location>
</feature>
<feature type="region of interest" description="Disordered" evidence="9">
    <location>
        <begin position="252"/>
        <end position="293"/>
    </location>
</feature>
<dbReference type="PRINTS" id="PR02031">
    <property type="entry name" value="CYSSERRICHNP"/>
</dbReference>
<evidence type="ECO:0000256" key="5">
    <source>
        <dbReference type="ARBA" id="ARBA00023125"/>
    </source>
</evidence>
<comment type="similarity">
    <text evidence="2">Belongs to the AXUD1 family.</text>
</comment>
<feature type="compositionally biased region" description="Gly residues" evidence="9">
    <location>
        <begin position="1347"/>
        <end position="1363"/>
    </location>
</feature>
<feature type="domain" description="Cysteine/serine-rich nuclear protein N-terminal" evidence="10">
    <location>
        <begin position="1000"/>
        <end position="1212"/>
    </location>
</feature>
<dbReference type="PANTHER" id="PTHR13580:SF9">
    <property type="entry name" value="AXIN1 UP-REGULATED 1, ISOFORM A"/>
    <property type="match status" value="1"/>
</dbReference>
<feature type="compositionally biased region" description="Low complexity" evidence="9">
    <location>
        <begin position="795"/>
        <end position="810"/>
    </location>
</feature>
<keyword evidence="7" id="KW-0804">Transcription</keyword>
<feature type="compositionally biased region" description="Basic and acidic residues" evidence="9">
    <location>
        <begin position="1214"/>
        <end position="1226"/>
    </location>
</feature>
<evidence type="ECO:0000259" key="10">
    <source>
        <dbReference type="Pfam" id="PF16019"/>
    </source>
</evidence>
<dbReference type="InterPro" id="IPR031972">
    <property type="entry name" value="CSRNP_N"/>
</dbReference>
<feature type="compositionally biased region" description="Basic and acidic residues" evidence="9">
    <location>
        <begin position="320"/>
        <end position="330"/>
    </location>
</feature>
<proteinExistence type="inferred from homology"/>
<feature type="region of interest" description="Disordered" evidence="9">
    <location>
        <begin position="1336"/>
        <end position="1452"/>
    </location>
</feature>
<evidence type="ECO:0000256" key="1">
    <source>
        <dbReference type="ARBA" id="ARBA00004123"/>
    </source>
</evidence>
<dbReference type="EMBL" id="KQ979548">
    <property type="protein sequence ID" value="KYN21075.1"/>
    <property type="molecule type" value="Genomic_DNA"/>
</dbReference>
<dbReference type="STRING" id="471704.A0A151J8K2"/>
<feature type="compositionally biased region" description="Basic and acidic residues" evidence="9">
    <location>
        <begin position="383"/>
        <end position="395"/>
    </location>
</feature>
<feature type="compositionally biased region" description="Basic and acidic residues" evidence="9">
    <location>
        <begin position="354"/>
        <end position="370"/>
    </location>
</feature>
<evidence type="ECO:0000256" key="9">
    <source>
        <dbReference type="SAM" id="MobiDB-lite"/>
    </source>
</evidence>
<feature type="compositionally biased region" description="Basic and acidic residues" evidence="9">
    <location>
        <begin position="495"/>
        <end position="519"/>
    </location>
</feature>
<sequence>MNSLRNSTYSDFSLPADSPLDLAKRSPSFVNDLCPTSAPILHRLPDKFQPLQHKSPRDALKISRECSEDVPKCSNVLGTDSTLSIDRNSSEWEICSTNLEGDVLKISRERSEDVPERPKYVFRTSFGQSVLGTDSTLSIDRNSSEWEIYSTNLEGDVLKISRERSEDVPERPKYTRTAQIVPILRHYCNVPVTSALNMLQHVAANFYAVWDPYNIDHSNNIAATLQCSSNIVMAETPEMESPSARQDCFVEAQEDSTSVEAETEGAPSPGGMISTTITTATTDAGDNDYATRPSVVRDSCEDLVMVCERLDEKPEDEEFEARQSSDKPEASEEEKEEEKEKEEEANMGLTIGKKANEENQKDEIDAKSTEDTFQEFEGSPRMPDSENRDIDESSKLWENGIEKPVSPDVSRKRPAASDFLPIGAEIKRIGIEISEEQATQLRNDVRRLSPVLVSLRERTLGEVSLTSESCLFGDELDGRITPRSSAGSFIANDSRNQDVDQNREKQDAGEEKGKEKEAIGKIGSDPSECTSSGDVEATLNCASRKLESDTENEITFGVDVASPIFSKSDNLDGTTESCQDDIRDANVATNARSEPCTPIKNHVGEAAMSPTVPSSPICRNLSVVLSRIENDDLKKKSALIDTNVDENIWNYVVGESSSCSNGKRNFVEEERDSFKATLETSENSPKKQRWQSPTNNSSPMTRSKKYELTESARSPDSGLVLKKCKVVLERISQATEHPSPSENDEESGASREIEKDDESAPVAVIGKLEEDEEVVLASSSPTAEDSRVSNELDSSETMPSSPEETPEVSVDVVEGVDTETETETGSDSSEVSPITSIRHELRDVDIAPDQLPCSEGVTLCCVEAMAPIMTRLEADRPEAYTEDSAESLALATGARDEVRSDGSDSGLGNEIPGDPGPAPAPESDSETSFLDRLPDDILSDKEKGVNQLDGYAASSGTSGTPGQLSLTSFRTLPAKSNLKRRLTDCMEGDESRGNVDEPLKKKRNIQFDAVTVYYFPRAQGFTCVPSQGGSTLGMSATHTHAERFSLSEHAAEQRRIHRARLAQLRSERNCATNCVTETASSSEDPSDDTDEEPSDNEELDIDSYYFLQPVPTWQRRALLRAAGVRRIDAVEKDECRDIRASREHCGCGCKGYCDPESCPCSRANVKCQVDRPGFPCGCTRDGCANSTGRIEFNPVRVRTHFIHTLMRLELEKKQRDEDGGGDHDQVMDNQGQNGRGARPLRNISSLGMEATVGDVCAIPGTGPGGGGFTTLHYETNHEGVGAGVAGCQPEVPGTREDSLDLYAIRDDCYASEDAVDSSQSVVVQRKLHPEFGQAFQSFSPGVQSSAAGGGGGGGGSGGGGGGMSFQQSSYQDYGSSYASLPSTSRFQPPPPQFQSPPNPAAFAHYGPYGGGGPQDAAGAALQGGCAAQVHQMPQPPPPPGQQQQQQQHSSYDATVFAQDDATSTAQYTNLTNSVQPMNATVVQQMQGKLEPFSELLSGRYSYYGEMHEPQQHHGTYGTHGTIGKVAEMIEPSQVTGEQQPDGASEDCDENFGEIIKKSIVETVSA</sequence>
<dbReference type="InterPro" id="IPR023260">
    <property type="entry name" value="Cys/Ser-rich_nuc_prot"/>
</dbReference>
<comment type="subcellular location">
    <subcellularLocation>
        <location evidence="1">Nucleus</location>
    </subcellularLocation>
</comment>
<feature type="region of interest" description="Disordered" evidence="9">
    <location>
        <begin position="674"/>
        <end position="713"/>
    </location>
</feature>
<evidence type="ECO:0000313" key="12">
    <source>
        <dbReference type="Proteomes" id="UP000078492"/>
    </source>
</evidence>
<feature type="compositionally biased region" description="Low complexity" evidence="9">
    <location>
        <begin position="275"/>
        <end position="291"/>
    </location>
</feature>
<feature type="region of interest" description="Disordered" evidence="9">
    <location>
        <begin position="1214"/>
        <end position="1239"/>
    </location>
</feature>
<keyword evidence="6" id="KW-0010">Activator</keyword>
<feature type="compositionally biased region" description="Polar residues" evidence="9">
    <location>
        <begin position="732"/>
        <end position="741"/>
    </location>
</feature>
<feature type="compositionally biased region" description="Polar residues" evidence="9">
    <location>
        <begin position="690"/>
        <end position="701"/>
    </location>
</feature>
<dbReference type="Pfam" id="PF16019">
    <property type="entry name" value="CSRNP_N"/>
    <property type="match status" value="1"/>
</dbReference>
<name>A0A151J8K2_9HYME</name>
<evidence type="ECO:0000256" key="2">
    <source>
        <dbReference type="ARBA" id="ARBA00008548"/>
    </source>
</evidence>
<feature type="region of interest" description="Disordered" evidence="9">
    <location>
        <begin position="1075"/>
        <end position="1098"/>
    </location>
</feature>
<keyword evidence="4" id="KW-0805">Transcription regulation</keyword>
<dbReference type="Proteomes" id="UP000078492">
    <property type="component" value="Unassembled WGS sequence"/>
</dbReference>
<feature type="region of interest" description="Disordered" evidence="9">
    <location>
        <begin position="948"/>
        <end position="968"/>
    </location>
</feature>
<feature type="compositionally biased region" description="Low complexity" evidence="9">
    <location>
        <begin position="1364"/>
        <end position="1386"/>
    </location>
</feature>
<keyword evidence="8" id="KW-0539">Nucleus</keyword>
<evidence type="ECO:0000256" key="7">
    <source>
        <dbReference type="ARBA" id="ARBA00023163"/>
    </source>
</evidence>
<keyword evidence="3" id="KW-0053">Apoptosis</keyword>
<organism evidence="11 12">
    <name type="scientific">Trachymyrmex cornetzi</name>
    <dbReference type="NCBI Taxonomy" id="471704"/>
    <lineage>
        <taxon>Eukaryota</taxon>
        <taxon>Metazoa</taxon>
        <taxon>Ecdysozoa</taxon>
        <taxon>Arthropoda</taxon>
        <taxon>Hexapoda</taxon>
        <taxon>Insecta</taxon>
        <taxon>Pterygota</taxon>
        <taxon>Neoptera</taxon>
        <taxon>Endopterygota</taxon>
        <taxon>Hymenoptera</taxon>
        <taxon>Apocrita</taxon>
        <taxon>Aculeata</taxon>
        <taxon>Formicoidea</taxon>
        <taxon>Formicidae</taxon>
        <taxon>Myrmicinae</taxon>
        <taxon>Trachymyrmex</taxon>
    </lineage>
</organism>
<evidence type="ECO:0000256" key="3">
    <source>
        <dbReference type="ARBA" id="ARBA00022703"/>
    </source>
</evidence>
<evidence type="ECO:0000256" key="4">
    <source>
        <dbReference type="ARBA" id="ARBA00023015"/>
    </source>
</evidence>
<feature type="compositionally biased region" description="Low complexity" evidence="9">
    <location>
        <begin position="1414"/>
        <end position="1432"/>
    </location>
</feature>
<evidence type="ECO:0000256" key="6">
    <source>
        <dbReference type="ARBA" id="ARBA00023159"/>
    </source>
</evidence>
<dbReference type="GO" id="GO:0043565">
    <property type="term" value="F:sequence-specific DNA binding"/>
    <property type="evidence" value="ECO:0007669"/>
    <property type="project" value="TreeGrafter"/>
</dbReference>
<feature type="region of interest" description="Disordered" evidence="9">
    <location>
        <begin position="731"/>
        <end position="810"/>
    </location>
</feature>
<feature type="compositionally biased region" description="Polar residues" evidence="9">
    <location>
        <begin position="482"/>
        <end position="494"/>
    </location>
</feature>
<evidence type="ECO:0000313" key="11">
    <source>
        <dbReference type="EMBL" id="KYN21075.1"/>
    </source>
</evidence>
<dbReference type="PANTHER" id="PTHR13580">
    <property type="entry name" value="TGF-BETA INDUCED APOPTOSIS PROTEIN"/>
    <property type="match status" value="1"/>
</dbReference>
<accession>A0A151J8K2</accession>
<keyword evidence="12" id="KW-1185">Reference proteome</keyword>
<feature type="region of interest" description="Disordered" evidence="9">
    <location>
        <begin position="877"/>
        <end position="930"/>
    </location>
</feature>
<feature type="compositionally biased region" description="Polar residues" evidence="9">
    <location>
        <begin position="954"/>
        <end position="968"/>
    </location>
</feature>
<keyword evidence="5" id="KW-0238">DNA-binding</keyword>
<dbReference type="GO" id="GO:0000981">
    <property type="term" value="F:DNA-binding transcription factor activity, RNA polymerase II-specific"/>
    <property type="evidence" value="ECO:0007669"/>
    <property type="project" value="TreeGrafter"/>
</dbReference>
<evidence type="ECO:0000256" key="8">
    <source>
        <dbReference type="ARBA" id="ARBA00023242"/>
    </source>
</evidence>
<feature type="compositionally biased region" description="Acidic residues" evidence="9">
    <location>
        <begin position="1084"/>
        <end position="1098"/>
    </location>
</feature>
<feature type="region of interest" description="Disordered" evidence="9">
    <location>
        <begin position="311"/>
        <end position="415"/>
    </location>
</feature>
<reference evidence="11 12" key="1">
    <citation type="submission" date="2015-09" db="EMBL/GenBank/DDBJ databases">
        <title>Trachymyrmex cornetzi WGS genome.</title>
        <authorList>
            <person name="Nygaard S."/>
            <person name="Hu H."/>
            <person name="Boomsma J."/>
            <person name="Zhang G."/>
        </authorList>
    </citation>
    <scope>NUCLEOTIDE SEQUENCE [LARGE SCALE GENOMIC DNA]</scope>
    <source>
        <strain evidence="11">Tcor2-1</strain>
        <tissue evidence="11">Whole body</tissue>
    </source>
</reference>
<feature type="region of interest" description="Disordered" evidence="9">
    <location>
        <begin position="817"/>
        <end position="836"/>
    </location>
</feature>
<dbReference type="GO" id="GO:0005634">
    <property type="term" value="C:nucleus"/>
    <property type="evidence" value="ECO:0007669"/>
    <property type="project" value="UniProtKB-SubCell"/>
</dbReference>
<gene>
    <name evidence="11" type="ORF">ALC57_06571</name>
</gene>
<protein>
    <submittedName>
        <fullName evidence="11">Cysteine/serine-rich nuclear protein 2</fullName>
    </submittedName>
</protein>
<feature type="compositionally biased region" description="Acidic residues" evidence="9">
    <location>
        <begin position="331"/>
        <end position="345"/>
    </location>
</feature>